<evidence type="ECO:0000313" key="4">
    <source>
        <dbReference type="Proteomes" id="UP000518266"/>
    </source>
</evidence>
<keyword evidence="2" id="KW-1133">Transmembrane helix</keyword>
<organism evidence="3 4">
    <name type="scientific">Dissostichus mawsoni</name>
    <name type="common">Antarctic cod</name>
    <dbReference type="NCBI Taxonomy" id="36200"/>
    <lineage>
        <taxon>Eukaryota</taxon>
        <taxon>Metazoa</taxon>
        <taxon>Chordata</taxon>
        <taxon>Craniata</taxon>
        <taxon>Vertebrata</taxon>
        <taxon>Euteleostomi</taxon>
        <taxon>Actinopterygii</taxon>
        <taxon>Neopterygii</taxon>
        <taxon>Teleostei</taxon>
        <taxon>Neoteleostei</taxon>
        <taxon>Acanthomorphata</taxon>
        <taxon>Eupercaria</taxon>
        <taxon>Perciformes</taxon>
        <taxon>Notothenioidei</taxon>
        <taxon>Nototheniidae</taxon>
        <taxon>Dissostichus</taxon>
    </lineage>
</organism>
<name>A0A7J5YL93_DISMA</name>
<comment type="caution">
    <text evidence="3">The sequence shown here is derived from an EMBL/GenBank/DDBJ whole genome shotgun (WGS) entry which is preliminary data.</text>
</comment>
<dbReference type="Proteomes" id="UP000518266">
    <property type="component" value="Unassembled WGS sequence"/>
</dbReference>
<proteinExistence type="predicted"/>
<gene>
    <name evidence="3" type="ORF">F7725_019973</name>
</gene>
<keyword evidence="4" id="KW-1185">Reference proteome</keyword>
<evidence type="ECO:0000256" key="1">
    <source>
        <dbReference type="SAM" id="MobiDB-lite"/>
    </source>
</evidence>
<feature type="compositionally biased region" description="Basic and acidic residues" evidence="1">
    <location>
        <begin position="105"/>
        <end position="114"/>
    </location>
</feature>
<accession>A0A7J5YL93</accession>
<evidence type="ECO:0000256" key="2">
    <source>
        <dbReference type="SAM" id="Phobius"/>
    </source>
</evidence>
<reference evidence="3 4" key="1">
    <citation type="submission" date="2020-03" db="EMBL/GenBank/DDBJ databases">
        <title>Dissostichus mawsoni Genome sequencing and assembly.</title>
        <authorList>
            <person name="Park H."/>
        </authorList>
    </citation>
    <scope>NUCLEOTIDE SEQUENCE [LARGE SCALE GENOMIC DNA]</scope>
    <source>
        <strain evidence="3">DM0001</strain>
        <tissue evidence="3">Muscle</tissue>
    </source>
</reference>
<dbReference type="AlphaFoldDB" id="A0A7J5YL93"/>
<keyword evidence="2" id="KW-0472">Membrane</keyword>
<protein>
    <submittedName>
        <fullName evidence="3">Uncharacterized protein</fullName>
    </submittedName>
</protein>
<dbReference type="EMBL" id="JAAKFY010000011">
    <property type="protein sequence ID" value="KAF3850254.1"/>
    <property type="molecule type" value="Genomic_DNA"/>
</dbReference>
<feature type="region of interest" description="Disordered" evidence="1">
    <location>
        <begin position="90"/>
        <end position="114"/>
    </location>
</feature>
<keyword evidence="2" id="KW-0812">Transmembrane</keyword>
<evidence type="ECO:0000313" key="3">
    <source>
        <dbReference type="EMBL" id="KAF3850254.1"/>
    </source>
</evidence>
<sequence>MKDTTCWIPVRRSEPQQNGLLRVLMVSVGLAALIISVVTVHIWTRTKGGKKRMRKNLIYVFLKVETELFYDAVMLVLESDLFFRRWFCSSSSSGGPASGSGGDWPARRERFGAN</sequence>
<feature type="transmembrane region" description="Helical" evidence="2">
    <location>
        <begin position="20"/>
        <end position="44"/>
    </location>
</feature>